<accession>A0AAD9U340</accession>
<dbReference type="EMBL" id="JANJYI010000006">
    <property type="protein sequence ID" value="KAK2646474.1"/>
    <property type="molecule type" value="Genomic_DNA"/>
</dbReference>
<keyword evidence="2" id="KW-1185">Reference proteome</keyword>
<name>A0AAD9U340_9ROSI</name>
<comment type="caution">
    <text evidence="1">The sequence shown here is derived from an EMBL/GenBank/DDBJ whole genome shotgun (WGS) entry which is preliminary data.</text>
</comment>
<evidence type="ECO:0000313" key="2">
    <source>
        <dbReference type="Proteomes" id="UP001280121"/>
    </source>
</evidence>
<proteinExistence type="predicted"/>
<organism evidence="1 2">
    <name type="scientific">Dipteronia dyeriana</name>
    <dbReference type="NCBI Taxonomy" id="168575"/>
    <lineage>
        <taxon>Eukaryota</taxon>
        <taxon>Viridiplantae</taxon>
        <taxon>Streptophyta</taxon>
        <taxon>Embryophyta</taxon>
        <taxon>Tracheophyta</taxon>
        <taxon>Spermatophyta</taxon>
        <taxon>Magnoliopsida</taxon>
        <taxon>eudicotyledons</taxon>
        <taxon>Gunneridae</taxon>
        <taxon>Pentapetalae</taxon>
        <taxon>rosids</taxon>
        <taxon>malvids</taxon>
        <taxon>Sapindales</taxon>
        <taxon>Sapindaceae</taxon>
        <taxon>Hippocastanoideae</taxon>
        <taxon>Acereae</taxon>
        <taxon>Dipteronia</taxon>
    </lineage>
</organism>
<protein>
    <submittedName>
        <fullName evidence="1">Uncharacterized protein</fullName>
    </submittedName>
</protein>
<evidence type="ECO:0000313" key="1">
    <source>
        <dbReference type="EMBL" id="KAK2646474.1"/>
    </source>
</evidence>
<dbReference type="Proteomes" id="UP001280121">
    <property type="component" value="Unassembled WGS sequence"/>
</dbReference>
<dbReference type="AlphaFoldDB" id="A0AAD9U340"/>
<reference evidence="1" key="1">
    <citation type="journal article" date="2023" name="Plant J.">
        <title>Genome sequences and population genomics provide insights into the demographic history, inbreeding, and mutation load of two 'living fossil' tree species of Dipteronia.</title>
        <authorList>
            <person name="Feng Y."/>
            <person name="Comes H.P."/>
            <person name="Chen J."/>
            <person name="Zhu S."/>
            <person name="Lu R."/>
            <person name="Zhang X."/>
            <person name="Li P."/>
            <person name="Qiu J."/>
            <person name="Olsen K.M."/>
            <person name="Qiu Y."/>
        </authorList>
    </citation>
    <scope>NUCLEOTIDE SEQUENCE</scope>
    <source>
        <strain evidence="1">KIB01</strain>
    </source>
</reference>
<sequence>MHLELIKIISIVEEDTSLQQNIMINFMVEDTPSTYNVILGRLFLLVRKGVLSIYHNVQKFPVRDKVGEVHRDQQAARKCYVVSTNPTALAKQYA</sequence>
<gene>
    <name evidence="1" type="ORF">Ddye_021669</name>
</gene>